<dbReference type="SUPFAM" id="SSF48371">
    <property type="entry name" value="ARM repeat"/>
    <property type="match status" value="1"/>
</dbReference>
<organism evidence="1 2">
    <name type="scientific">Candidatus Aphodenecus pullistercoris</name>
    <dbReference type="NCBI Taxonomy" id="2840669"/>
    <lineage>
        <taxon>Bacteria</taxon>
        <taxon>Pseudomonadati</taxon>
        <taxon>Spirochaetota</taxon>
        <taxon>Spirochaetia</taxon>
        <taxon>Spirochaetales</taxon>
        <taxon>Candidatus Aphodenecus</taxon>
    </lineage>
</organism>
<comment type="caution">
    <text evidence="1">The sequence shown here is derived from an EMBL/GenBank/DDBJ whole genome shotgun (WGS) entry which is preliminary data.</text>
</comment>
<evidence type="ECO:0000313" key="2">
    <source>
        <dbReference type="Proteomes" id="UP000823633"/>
    </source>
</evidence>
<accession>A0A9D9EAU2</accession>
<reference evidence="1" key="2">
    <citation type="journal article" date="2021" name="PeerJ">
        <title>Extensive microbial diversity within the chicken gut microbiome revealed by metagenomics and culture.</title>
        <authorList>
            <person name="Gilroy R."/>
            <person name="Ravi A."/>
            <person name="Getino M."/>
            <person name="Pursley I."/>
            <person name="Horton D.L."/>
            <person name="Alikhan N.F."/>
            <person name="Baker D."/>
            <person name="Gharbi K."/>
            <person name="Hall N."/>
            <person name="Watson M."/>
            <person name="Adriaenssens E.M."/>
            <person name="Foster-Nyarko E."/>
            <person name="Jarju S."/>
            <person name="Secka A."/>
            <person name="Antonio M."/>
            <person name="Oren A."/>
            <person name="Chaudhuri R.R."/>
            <person name="La Ragione R."/>
            <person name="Hildebrand F."/>
            <person name="Pallen M.J."/>
        </authorList>
    </citation>
    <scope>NUCLEOTIDE SEQUENCE</scope>
    <source>
        <strain evidence="1">11167</strain>
    </source>
</reference>
<protein>
    <submittedName>
        <fullName evidence="1">Uncharacterized protein</fullName>
    </submittedName>
</protein>
<dbReference type="AlphaFoldDB" id="A0A9D9EAU2"/>
<reference evidence="1" key="1">
    <citation type="submission" date="2020-10" db="EMBL/GenBank/DDBJ databases">
        <authorList>
            <person name="Gilroy R."/>
        </authorList>
    </citation>
    <scope>NUCLEOTIDE SEQUENCE</scope>
    <source>
        <strain evidence="1">11167</strain>
    </source>
</reference>
<evidence type="ECO:0000313" key="1">
    <source>
        <dbReference type="EMBL" id="MBO8443273.1"/>
    </source>
</evidence>
<name>A0A9D9EAU2_9SPIR</name>
<dbReference type="EMBL" id="JADIMU010000038">
    <property type="protein sequence ID" value="MBO8443273.1"/>
    <property type="molecule type" value="Genomic_DNA"/>
</dbReference>
<proteinExistence type="predicted"/>
<dbReference type="Gene3D" id="1.25.10.90">
    <property type="match status" value="1"/>
</dbReference>
<sequence length="216" mass="25077">MAIRLDWSAYPDRERRKAFTEGLIPECPLPSAGVSVPECRKVARSLDGCDIEIVYIEDVLVKGIWIFSAKEPFRVKKERIEAFLPLLVSWMVTDVVTSSLHLDKCDEEEAYTYFLSLMDRSDEMVRRLGIVALMRRAFMTRERMEEVLDRLTAVRTEHHLLAMGAAWYLATAYIKDPELALPYFKRVDSLIAKMARQKCRDSRRLDKEAKVRLDKS</sequence>
<gene>
    <name evidence="1" type="ORF">IAC42_05885</name>
</gene>
<dbReference type="InterPro" id="IPR016024">
    <property type="entry name" value="ARM-type_fold"/>
</dbReference>
<dbReference type="Proteomes" id="UP000823633">
    <property type="component" value="Unassembled WGS sequence"/>
</dbReference>